<dbReference type="EMBL" id="AB853026">
    <property type="protein sequence ID" value="BAO18859.1"/>
    <property type="molecule type" value="Genomic_DNA"/>
</dbReference>
<proteinExistence type="predicted"/>
<name>V5YNM3_9BURK</name>
<organism evidence="1">
    <name type="scientific">Burkholderia sp. M701</name>
    <dbReference type="NCBI Taxonomy" id="326454"/>
    <lineage>
        <taxon>Bacteria</taxon>
        <taxon>Pseudomonadati</taxon>
        <taxon>Pseudomonadota</taxon>
        <taxon>Betaproteobacteria</taxon>
        <taxon>Burkholderiales</taxon>
        <taxon>Burkholderiaceae</taxon>
        <taxon>Burkholderia</taxon>
    </lineage>
</organism>
<dbReference type="AlphaFoldDB" id="V5YNM3"/>
<geneLocation type="plasmid" evidence="1">
    <name>pM7012</name>
</geneLocation>
<sequence>MRNPKMKWVICSKCEGHCKVENPAFENGITSSEWSDMDQDGRDAYMRGDYDVPCDACEGLGRVEVPNVAMMTFAEKRVLVLQRREARLDAKISREIAAEYAAERRMGC</sequence>
<evidence type="ECO:0000313" key="1">
    <source>
        <dbReference type="EMBL" id="BAO18859.1"/>
    </source>
</evidence>
<dbReference type="RefSeq" id="WP_023842402.1">
    <property type="nucleotide sequence ID" value="NC_022995.1"/>
</dbReference>
<reference evidence="1" key="2">
    <citation type="submission" date="2024-06" db="EMBL/GenBank/DDBJ databases">
        <authorList>
            <person name="Sakai Y."/>
            <person name="Fujii T."/>
        </authorList>
    </citation>
    <scope>NUCLEOTIDE SEQUENCE</scope>
    <source>
        <strain evidence="1">M701</strain>
        <plasmid evidence="1">pM7012</plasmid>
    </source>
</reference>
<protein>
    <submittedName>
        <fullName evidence="1">Uncharacterized protein</fullName>
    </submittedName>
</protein>
<reference evidence="1" key="1">
    <citation type="journal article" date="2014" name="Microbiology">
        <title>A 2,4-dichlorophenoxyacetic acid degradation plasmid pM7012 discloses distribution of an unclassified megaplasmid group across bacterial species.</title>
        <authorList>
            <person name="Sakai Y."/>
            <person name="Ogawa N."/>
            <person name="Shimomura Y."/>
            <person name="Fujii T."/>
        </authorList>
    </citation>
    <scope>NUCLEOTIDE SEQUENCE</scope>
    <source>
        <strain evidence="1">M701</strain>
    </source>
</reference>
<accession>V5YNM3</accession>
<keyword evidence="1" id="KW-0614">Plasmid</keyword>